<proteinExistence type="predicted"/>
<feature type="compositionally biased region" description="Polar residues" evidence="1">
    <location>
        <begin position="59"/>
        <end position="71"/>
    </location>
</feature>
<dbReference type="EMBL" id="OZ034818">
    <property type="protein sequence ID" value="CAL1389783.1"/>
    <property type="molecule type" value="Genomic_DNA"/>
</dbReference>
<dbReference type="AlphaFoldDB" id="A0AAV2EW09"/>
<reference evidence="2 3" key="1">
    <citation type="submission" date="2024-04" db="EMBL/GenBank/DDBJ databases">
        <authorList>
            <person name="Fracassetti M."/>
        </authorList>
    </citation>
    <scope>NUCLEOTIDE SEQUENCE [LARGE SCALE GENOMIC DNA]</scope>
</reference>
<accession>A0AAV2EW09</accession>
<gene>
    <name evidence="2" type="ORF">LTRI10_LOCUS30616</name>
</gene>
<organism evidence="2 3">
    <name type="scientific">Linum trigynum</name>
    <dbReference type="NCBI Taxonomy" id="586398"/>
    <lineage>
        <taxon>Eukaryota</taxon>
        <taxon>Viridiplantae</taxon>
        <taxon>Streptophyta</taxon>
        <taxon>Embryophyta</taxon>
        <taxon>Tracheophyta</taxon>
        <taxon>Spermatophyta</taxon>
        <taxon>Magnoliopsida</taxon>
        <taxon>eudicotyledons</taxon>
        <taxon>Gunneridae</taxon>
        <taxon>Pentapetalae</taxon>
        <taxon>rosids</taxon>
        <taxon>fabids</taxon>
        <taxon>Malpighiales</taxon>
        <taxon>Linaceae</taxon>
        <taxon>Linum</taxon>
    </lineage>
</organism>
<sequence>MEQRQYSSGRRGYHRAIATNSSSYSPILLNHKPSSNGKIGSHQPPRKNQNQRKRKYEQTMEQVQKKGNCQSEDFGKEPTLPPSIYKPRQQLNEDGEE</sequence>
<keyword evidence="3" id="KW-1185">Reference proteome</keyword>
<evidence type="ECO:0000256" key="1">
    <source>
        <dbReference type="SAM" id="MobiDB-lite"/>
    </source>
</evidence>
<feature type="region of interest" description="Disordered" evidence="1">
    <location>
        <begin position="1"/>
        <end position="97"/>
    </location>
</feature>
<protein>
    <submittedName>
        <fullName evidence="2">Uncharacterized protein</fullName>
    </submittedName>
</protein>
<evidence type="ECO:0000313" key="2">
    <source>
        <dbReference type="EMBL" id="CAL1389783.1"/>
    </source>
</evidence>
<evidence type="ECO:0000313" key="3">
    <source>
        <dbReference type="Proteomes" id="UP001497516"/>
    </source>
</evidence>
<name>A0AAV2EW09_9ROSI</name>
<dbReference type="Proteomes" id="UP001497516">
    <property type="component" value="Chromosome 5"/>
</dbReference>